<dbReference type="Proteomes" id="UP000027195">
    <property type="component" value="Unassembled WGS sequence"/>
</dbReference>
<evidence type="ECO:0000313" key="2">
    <source>
        <dbReference type="Proteomes" id="UP000027195"/>
    </source>
</evidence>
<reference evidence="2" key="1">
    <citation type="journal article" date="2014" name="Proc. Natl. Acad. Sci. U.S.A.">
        <title>Extensive sampling of basidiomycete genomes demonstrates inadequacy of the white-rot/brown-rot paradigm for wood decay fungi.</title>
        <authorList>
            <person name="Riley R."/>
            <person name="Salamov A.A."/>
            <person name="Brown D.W."/>
            <person name="Nagy L.G."/>
            <person name="Floudas D."/>
            <person name="Held B.W."/>
            <person name="Levasseur A."/>
            <person name="Lombard V."/>
            <person name="Morin E."/>
            <person name="Otillar R."/>
            <person name="Lindquist E.A."/>
            <person name="Sun H."/>
            <person name="LaButti K.M."/>
            <person name="Schmutz J."/>
            <person name="Jabbour D."/>
            <person name="Luo H."/>
            <person name="Baker S.E."/>
            <person name="Pisabarro A.G."/>
            <person name="Walton J.D."/>
            <person name="Blanchette R.A."/>
            <person name="Henrissat B."/>
            <person name="Martin F."/>
            <person name="Cullen D."/>
            <person name="Hibbett D.S."/>
            <person name="Grigoriev I.V."/>
        </authorList>
    </citation>
    <scope>NUCLEOTIDE SEQUENCE [LARGE SCALE GENOMIC DNA]</scope>
    <source>
        <strain evidence="2">FD-172 SS1</strain>
    </source>
</reference>
<dbReference type="EMBL" id="KL198157">
    <property type="protein sequence ID" value="KDQ06083.1"/>
    <property type="molecule type" value="Genomic_DNA"/>
</dbReference>
<keyword evidence="2" id="KW-1185">Reference proteome</keyword>
<name>A0A067LS56_BOTB1</name>
<accession>A0A067LS56</accession>
<proteinExistence type="predicted"/>
<dbReference type="InParanoid" id="A0A067LS56"/>
<dbReference type="AlphaFoldDB" id="A0A067LS56"/>
<protein>
    <submittedName>
        <fullName evidence="1">Uncharacterized protein</fullName>
    </submittedName>
</protein>
<gene>
    <name evidence="1" type="ORF">BOTBODRAFT_271022</name>
</gene>
<dbReference type="HOGENOM" id="CLU_1434240_0_0_1"/>
<sequence length="189" mass="21017">MIRVGDIAKSRVQAPSAHWRTLRTIVRHSNIPRLLPPAFTARWLFTEPAQTSQCPCSMPFKNLAQPHHSHLLSATLDWNEQSPSSILPFRQATLVFDCSAVHVSLHGVESRLECSMLVLSGHTHIVCPSQCGKGRKRSRTRNQAFCILAFCLVYGCPRGLPTELPGPGANLVRWPMSHPLFRLLAPGLL</sequence>
<evidence type="ECO:0000313" key="1">
    <source>
        <dbReference type="EMBL" id="KDQ06083.1"/>
    </source>
</evidence>
<organism evidence="1 2">
    <name type="scientific">Botryobasidium botryosum (strain FD-172 SS1)</name>
    <dbReference type="NCBI Taxonomy" id="930990"/>
    <lineage>
        <taxon>Eukaryota</taxon>
        <taxon>Fungi</taxon>
        <taxon>Dikarya</taxon>
        <taxon>Basidiomycota</taxon>
        <taxon>Agaricomycotina</taxon>
        <taxon>Agaricomycetes</taxon>
        <taxon>Cantharellales</taxon>
        <taxon>Botryobasidiaceae</taxon>
        <taxon>Botryobasidium</taxon>
    </lineage>
</organism>